<protein>
    <recommendedName>
        <fullName evidence="2">Transcription activator GCR1-like domain-containing protein</fullName>
    </recommendedName>
</protein>
<feature type="compositionally biased region" description="Polar residues" evidence="1">
    <location>
        <begin position="41"/>
        <end position="52"/>
    </location>
</feature>
<dbReference type="InterPro" id="IPR022210">
    <property type="entry name" value="TF_GCR1-like"/>
</dbReference>
<evidence type="ECO:0000313" key="4">
    <source>
        <dbReference type="Proteomes" id="UP001194580"/>
    </source>
</evidence>
<feature type="region of interest" description="Disordered" evidence="1">
    <location>
        <begin position="329"/>
        <end position="391"/>
    </location>
</feature>
<comment type="caution">
    <text evidence="3">The sequence shown here is derived from an EMBL/GenBank/DDBJ whole genome shotgun (WGS) entry which is preliminary data.</text>
</comment>
<feature type="domain" description="Transcription activator GCR1-like" evidence="2">
    <location>
        <begin position="489"/>
        <end position="563"/>
    </location>
</feature>
<feature type="region of interest" description="Disordered" evidence="1">
    <location>
        <begin position="1"/>
        <end position="117"/>
    </location>
</feature>
<accession>A0AAD4D4D7</accession>
<gene>
    <name evidence="3" type="ORF">BGZ95_005089</name>
</gene>
<feature type="compositionally biased region" description="Low complexity" evidence="1">
    <location>
        <begin position="424"/>
        <end position="440"/>
    </location>
</feature>
<feature type="compositionally biased region" description="Basic and acidic residues" evidence="1">
    <location>
        <begin position="381"/>
        <end position="390"/>
    </location>
</feature>
<name>A0AAD4D4D7_9FUNG</name>
<feature type="compositionally biased region" description="Pro residues" evidence="1">
    <location>
        <begin position="441"/>
        <end position="451"/>
    </location>
</feature>
<evidence type="ECO:0000259" key="2">
    <source>
        <dbReference type="Pfam" id="PF12550"/>
    </source>
</evidence>
<feature type="compositionally biased region" description="Low complexity" evidence="1">
    <location>
        <begin position="262"/>
        <end position="276"/>
    </location>
</feature>
<feature type="compositionally biased region" description="Basic and acidic residues" evidence="1">
    <location>
        <begin position="329"/>
        <end position="345"/>
    </location>
</feature>
<evidence type="ECO:0000313" key="3">
    <source>
        <dbReference type="EMBL" id="KAG0257970.1"/>
    </source>
</evidence>
<organism evidence="3 4">
    <name type="scientific">Linnemannia exigua</name>
    <dbReference type="NCBI Taxonomy" id="604196"/>
    <lineage>
        <taxon>Eukaryota</taxon>
        <taxon>Fungi</taxon>
        <taxon>Fungi incertae sedis</taxon>
        <taxon>Mucoromycota</taxon>
        <taxon>Mortierellomycotina</taxon>
        <taxon>Mortierellomycetes</taxon>
        <taxon>Mortierellales</taxon>
        <taxon>Mortierellaceae</taxon>
        <taxon>Linnemannia</taxon>
    </lineage>
</organism>
<sequence length="587" mass="65722">MVLSEITKPQDEDENDADDFQTRPGPTRSMVRTRRHVCGQDHNNNSSSSIAGTPTRDLSRYPPYPEHLGSSLPTPLQLSRSAAHTRRGIIDESSQSNFASQTPLCKRSPSKLPTSFSDAFKIPNPMTTLRKPKVEEQDDEHRQFRLSLTLPVEGSAHAHEADVYKALEDHGTNRWRAWCTDMHYEDKDQVTPIKLKDYIDFVVMPKERDMMKESWRLPGHPGFMAVSGLELYVRPVVNLWCEQSLQAELDALRDTKLRASREQQPLPQQTPEQQRLSSQLRQTKPIPKTRQQPLPQKPPFIPAKRRSVKAVVTAATSTTLTNRRAEVWRDDKGKFQSSNKDSEKPEEVDEQEDGIETRGEDKYIDNDDKQDRDGGSGNHIVPEKDSDQGHQTETIDDQYVDKGAAAGEGVTGTTLLSASVAPSTSTLLPLDSPSLPLPSLRLPPPTQPSSQPPGFSSRIRANDVQLVIKDPTLPKLGLGARNKGIRHHLSSKIETIAGVLTEWVVGIEGGPSIQQLNSVYGLTWQYSDEEKEYSGRETIVREFKRLVVEDGKTDETALRLLEEEVSSSSKKDLVARLKSTRVAKLVE</sequence>
<feature type="compositionally biased region" description="Basic and acidic residues" evidence="1">
    <location>
        <begin position="355"/>
        <end position="374"/>
    </location>
</feature>
<dbReference type="Pfam" id="PF12550">
    <property type="entry name" value="GCR1_C"/>
    <property type="match status" value="1"/>
</dbReference>
<feature type="compositionally biased region" description="Polar residues" evidence="1">
    <location>
        <begin position="71"/>
        <end position="82"/>
    </location>
</feature>
<feature type="compositionally biased region" description="Polar residues" evidence="1">
    <location>
        <begin position="92"/>
        <end position="103"/>
    </location>
</feature>
<dbReference type="EMBL" id="JAAAIL010002355">
    <property type="protein sequence ID" value="KAG0257970.1"/>
    <property type="molecule type" value="Genomic_DNA"/>
</dbReference>
<keyword evidence="4" id="KW-1185">Reference proteome</keyword>
<dbReference type="Proteomes" id="UP001194580">
    <property type="component" value="Unassembled WGS sequence"/>
</dbReference>
<evidence type="ECO:0000256" key="1">
    <source>
        <dbReference type="SAM" id="MobiDB-lite"/>
    </source>
</evidence>
<proteinExistence type="predicted"/>
<feature type="region of interest" description="Disordered" evidence="1">
    <location>
        <begin position="260"/>
        <end position="308"/>
    </location>
</feature>
<dbReference type="AlphaFoldDB" id="A0AAD4D4D7"/>
<reference evidence="3" key="1">
    <citation type="journal article" date="2020" name="Fungal Divers.">
        <title>Resolving the Mortierellaceae phylogeny through synthesis of multi-gene phylogenetics and phylogenomics.</title>
        <authorList>
            <person name="Vandepol N."/>
            <person name="Liber J."/>
            <person name="Desiro A."/>
            <person name="Na H."/>
            <person name="Kennedy M."/>
            <person name="Barry K."/>
            <person name="Grigoriev I.V."/>
            <person name="Miller A.N."/>
            <person name="O'Donnell K."/>
            <person name="Stajich J.E."/>
            <person name="Bonito G."/>
        </authorList>
    </citation>
    <scope>NUCLEOTIDE SEQUENCE</scope>
    <source>
        <strain evidence="3">NRRL 28262</strain>
    </source>
</reference>
<feature type="region of interest" description="Disordered" evidence="1">
    <location>
        <begin position="424"/>
        <end position="457"/>
    </location>
</feature>